<evidence type="ECO:0000313" key="2">
    <source>
        <dbReference type="EMBL" id="EHR60728.1"/>
    </source>
</evidence>
<dbReference type="InterPro" id="IPR011990">
    <property type="entry name" value="TPR-like_helical_dom_sf"/>
</dbReference>
<dbReference type="HOGENOM" id="CLU_123296_0_0_11"/>
<proteinExistence type="predicted"/>
<dbReference type="EMBL" id="CM001440">
    <property type="protein sequence ID" value="EHR60728.1"/>
    <property type="molecule type" value="Genomic_DNA"/>
</dbReference>
<dbReference type="OrthoDB" id="4485518at2"/>
<keyword evidence="1" id="KW-0472">Membrane</keyword>
<evidence type="ECO:0000313" key="3">
    <source>
        <dbReference type="Proteomes" id="UP000002791"/>
    </source>
</evidence>
<evidence type="ECO:0008006" key="4">
    <source>
        <dbReference type="Google" id="ProtNLM"/>
    </source>
</evidence>
<evidence type="ECO:0000256" key="1">
    <source>
        <dbReference type="SAM" id="Phobius"/>
    </source>
</evidence>
<keyword evidence="3" id="KW-1185">Reference proteome</keyword>
<organism evidence="2 3">
    <name type="scientific">Saccharomonospora cyanea NA-134</name>
    <dbReference type="NCBI Taxonomy" id="882082"/>
    <lineage>
        <taxon>Bacteria</taxon>
        <taxon>Bacillati</taxon>
        <taxon>Actinomycetota</taxon>
        <taxon>Actinomycetes</taxon>
        <taxon>Pseudonocardiales</taxon>
        <taxon>Pseudonocardiaceae</taxon>
        <taxon>Saccharomonospora</taxon>
    </lineage>
</organism>
<keyword evidence="1" id="KW-1133">Transmembrane helix</keyword>
<gene>
    <name evidence="2" type="ORF">SaccyDRAFT_1830</name>
</gene>
<name>H5XIV4_9PSEU</name>
<protein>
    <recommendedName>
        <fullName evidence="4">Tetratricopeptide repeat protein</fullName>
    </recommendedName>
</protein>
<feature type="transmembrane region" description="Helical" evidence="1">
    <location>
        <begin position="35"/>
        <end position="55"/>
    </location>
</feature>
<keyword evidence="1" id="KW-0812">Transmembrane</keyword>
<reference evidence="2 3" key="1">
    <citation type="submission" date="2011-11" db="EMBL/GenBank/DDBJ databases">
        <title>The Noncontiguous Finished sequence of Saccharomonospora cyanea NA-134.</title>
        <authorList>
            <consortium name="US DOE Joint Genome Institute"/>
            <person name="Lucas S."/>
            <person name="Han J."/>
            <person name="Lapidus A."/>
            <person name="Cheng J.-F."/>
            <person name="Goodwin L."/>
            <person name="Pitluck S."/>
            <person name="Peters L."/>
            <person name="Ovchinnikova G."/>
            <person name="Lu M."/>
            <person name="Detter J.C."/>
            <person name="Han C."/>
            <person name="Tapia R."/>
            <person name="Land M."/>
            <person name="Hauser L."/>
            <person name="Kyrpides N."/>
            <person name="Ivanova N."/>
            <person name="Pagani I."/>
            <person name="Brambilla E.-M."/>
            <person name="Klenk H.-P."/>
            <person name="Woyke T."/>
        </authorList>
    </citation>
    <scope>NUCLEOTIDE SEQUENCE [LARGE SCALE GENOMIC DNA]</scope>
    <source>
        <strain evidence="2 3">NA-134</strain>
    </source>
</reference>
<dbReference type="AlphaFoldDB" id="H5XIV4"/>
<dbReference type="STRING" id="882082.SaccyDRAFT_1830"/>
<sequence>MRTRNLAVVVTLAVAVYLVLLAGRAVELLRSDDPVAIGLGAGVLVLPLLGAWMLVSTWRSGVQIQRLARRLEAEGGLPDTSDLPRRPSGRVDRAAADTWFDERRAEVEADPRDWRRWYRLAYAYDIAGDRRRARATMRKAVELEAAEGTDSGR</sequence>
<dbReference type="Proteomes" id="UP000002791">
    <property type="component" value="Chromosome"/>
</dbReference>
<dbReference type="eggNOG" id="COG5010">
    <property type="taxonomic scope" value="Bacteria"/>
</dbReference>
<dbReference type="RefSeq" id="WP_005455553.1">
    <property type="nucleotide sequence ID" value="NZ_CM001440.1"/>
</dbReference>
<dbReference type="Gene3D" id="1.25.40.10">
    <property type="entry name" value="Tetratricopeptide repeat domain"/>
    <property type="match status" value="1"/>
</dbReference>
<accession>H5XIV4</accession>